<dbReference type="Gene3D" id="2.30.29.30">
    <property type="entry name" value="Pleckstrin-homology domain (PH domain)/Phosphotyrosine-binding domain (PTB)"/>
    <property type="match status" value="1"/>
</dbReference>
<evidence type="ECO:0000256" key="4">
    <source>
        <dbReference type="ARBA" id="ARBA00023136"/>
    </source>
</evidence>
<reference evidence="8" key="2">
    <citation type="submission" date="2022-03" db="EMBL/GenBank/DDBJ databases">
        <title>Draft title - Genomic analysis of global carrot germplasm unveils the trajectory of domestication and the origin of high carotenoid orange carrot.</title>
        <authorList>
            <person name="Iorizzo M."/>
            <person name="Ellison S."/>
            <person name="Senalik D."/>
            <person name="Macko-Podgorni A."/>
            <person name="Grzebelus D."/>
            <person name="Bostan H."/>
            <person name="Rolling W."/>
            <person name="Curaba J."/>
            <person name="Simon P."/>
        </authorList>
    </citation>
    <scope>NUCLEOTIDE SEQUENCE</scope>
    <source>
        <tissue evidence="8">Leaf</tissue>
    </source>
</reference>
<dbReference type="EMBL" id="CP093348">
    <property type="protein sequence ID" value="WOH03797.1"/>
    <property type="molecule type" value="Genomic_DNA"/>
</dbReference>
<feature type="domain" description="C2" evidence="6">
    <location>
        <begin position="519"/>
        <end position="637"/>
    </location>
</feature>
<reference evidence="8" key="1">
    <citation type="journal article" date="2016" name="Nat. Genet.">
        <title>A high-quality carrot genome assembly provides new insights into carotenoid accumulation and asterid genome evolution.</title>
        <authorList>
            <person name="Iorizzo M."/>
            <person name="Ellison S."/>
            <person name="Senalik D."/>
            <person name="Zeng P."/>
            <person name="Satapoomin P."/>
            <person name="Huang J."/>
            <person name="Bowman M."/>
            <person name="Iovene M."/>
            <person name="Sanseverino W."/>
            <person name="Cavagnaro P."/>
            <person name="Yildiz M."/>
            <person name="Macko-Podgorni A."/>
            <person name="Moranska E."/>
            <person name="Grzebelus E."/>
            <person name="Grzebelus D."/>
            <person name="Ashrafi H."/>
            <person name="Zheng Z."/>
            <person name="Cheng S."/>
            <person name="Spooner D."/>
            <person name="Van Deynze A."/>
            <person name="Simon P."/>
        </authorList>
    </citation>
    <scope>NUCLEOTIDE SEQUENCE</scope>
    <source>
        <tissue evidence="8">Leaf</tissue>
    </source>
</reference>
<proteinExistence type="predicted"/>
<protein>
    <recommendedName>
        <fullName evidence="10">C2 and GRAM domain-containing protein</fullName>
    </recommendedName>
</protein>
<keyword evidence="9" id="KW-1185">Reference proteome</keyword>
<dbReference type="PANTHER" id="PTHR46296">
    <property type="entry name" value="BNAA05G37250D PROTEIN"/>
    <property type="match status" value="1"/>
</dbReference>
<evidence type="ECO:0000259" key="6">
    <source>
        <dbReference type="PROSITE" id="PS50004"/>
    </source>
</evidence>
<dbReference type="InterPro" id="IPR000008">
    <property type="entry name" value="C2_dom"/>
</dbReference>
<comment type="subcellular location">
    <subcellularLocation>
        <location evidence="1">Membrane</location>
        <topology evidence="1">Single-pass membrane protein</topology>
    </subcellularLocation>
</comment>
<accession>A0AAF0XB48</accession>
<feature type="domain" description="VASt" evidence="7">
    <location>
        <begin position="876"/>
        <end position="1039"/>
    </location>
</feature>
<feature type="compositionally biased region" description="Low complexity" evidence="5">
    <location>
        <begin position="152"/>
        <end position="161"/>
    </location>
</feature>
<dbReference type="InterPro" id="IPR035892">
    <property type="entry name" value="C2_domain_sf"/>
</dbReference>
<dbReference type="InterPro" id="IPR004182">
    <property type="entry name" value="GRAM"/>
</dbReference>
<dbReference type="Pfam" id="PF16016">
    <property type="entry name" value="VASt"/>
    <property type="match status" value="2"/>
</dbReference>
<gene>
    <name evidence="8" type="ORF">DCAR_0623197</name>
</gene>
<dbReference type="AlphaFoldDB" id="A0AAF0XB48"/>
<evidence type="ECO:0000256" key="2">
    <source>
        <dbReference type="ARBA" id="ARBA00022692"/>
    </source>
</evidence>
<evidence type="ECO:0000256" key="3">
    <source>
        <dbReference type="ARBA" id="ARBA00022989"/>
    </source>
</evidence>
<dbReference type="SUPFAM" id="SSF49562">
    <property type="entry name" value="C2 domain (Calcium/lipid-binding domain, CaLB)"/>
    <property type="match status" value="2"/>
</dbReference>
<dbReference type="InterPro" id="IPR011993">
    <property type="entry name" value="PH-like_dom_sf"/>
</dbReference>
<feature type="domain" description="VASt" evidence="7">
    <location>
        <begin position="252"/>
        <end position="412"/>
    </location>
</feature>
<evidence type="ECO:0000256" key="1">
    <source>
        <dbReference type="ARBA" id="ARBA00004167"/>
    </source>
</evidence>
<dbReference type="Gene3D" id="2.60.40.150">
    <property type="entry name" value="C2 domain"/>
    <property type="match status" value="2"/>
</dbReference>
<dbReference type="PRINTS" id="PR00360">
    <property type="entry name" value="C2DOMAIN"/>
</dbReference>
<sequence>MKLVVRVIEARNIPAMDPNGYSDPFVRLKLGRQRFKTKVVKKSLTPSWCEEFSFKVEDLKEELVISVLDEDKYCKDDFVGLVKIPVSRVLDADSKSLGTAWYTLQPKNNKSKITDCGEILLTIRFLQNNPFTDEQDLDLAPSRNSTDTAYESPSRSFSTFSSPNRLEEVAPIKEEKSQIQNFVSRVAQLFNKNVEYNPTTSEITQMPEMLETAKTEIIEDSSAEPSSSPSFSDAMKSLELRYQEIDMPSNLSGGVIIDQLYALASPEMNSLLFSPDSDLLRSLADIQRNTDLQLRPWKFEDDGSLKRVISYTKAASKLIKALKATEEQTYLKADSKGFAVLSSASTPDAPYGSSFRVEVLYCITPGPELPSGEQSSRVVISWRMNFLQSTMMRGMIENGARQGVRESVEQHAALLAQNVRLVDPMDIASDKEQVLASLQVEPQSDWKLGIQYFANFTTISTIFMGFYLLLHLCLTTSNTVQGLEFVGLDLPDSVGEVIACAILVLQGQRVLALISRFMHARVKRGSDHGVKAQGDGWLLTVALLEGSNLATVESTGFSDVYVVFSCNGRTKTSSIKFQKSDPLWNEIFEFDAMEEPPSTLDVDVYDFDGPFDEAMSLGHAEINFVKSNISELADVWVPLQGKLAQTCQSKLHLRIFLNDTRGTNAVKEYLTKMEKEVGKKIKLRSPQTNSAFQKLFKLPSEEFLINDFTCQLKRKMPLQGRLFLSSRIIGFHADLFGRKTTFFLLWEDIETIQVVPPTLSSMGSPIIVITLRPGRGLDAQHGAKIQDSEGRLKFHFQSFVSFSVANRTIMALWKARALSPEQKVQIVEEENKASNLLVEEEPADKSLDASEEESDTRSLQSEESGSFLGFVDVDTPMSVVYSSVLSVPTAYVMELFSGSELDDRVMERAGCLNYSHTPWENDKLDVFMRQIYYKFNKGITRYRGEVTSTQQKTRLSDRQGWLIEEIMTLHGVPLGDYFNLNLRYQLEDLPTRSIGCNVQVYIGVAWLKSTKYKNRITKNILTTLQGRLTVMFSTVEKEFISGM</sequence>
<name>A0AAF0XB48_DAUCS</name>
<evidence type="ECO:0000313" key="8">
    <source>
        <dbReference type="EMBL" id="WOH03797.1"/>
    </source>
</evidence>
<evidence type="ECO:0000256" key="5">
    <source>
        <dbReference type="SAM" id="MobiDB-lite"/>
    </source>
</evidence>
<dbReference type="Pfam" id="PF02893">
    <property type="entry name" value="GRAM"/>
    <property type="match status" value="1"/>
</dbReference>
<dbReference type="SMART" id="SM00239">
    <property type="entry name" value="C2"/>
    <property type="match status" value="2"/>
</dbReference>
<dbReference type="PROSITE" id="PS51778">
    <property type="entry name" value="VAST"/>
    <property type="match status" value="2"/>
</dbReference>
<dbReference type="SMART" id="SM00568">
    <property type="entry name" value="GRAM"/>
    <property type="match status" value="1"/>
</dbReference>
<dbReference type="Proteomes" id="UP000077755">
    <property type="component" value="Chromosome 6"/>
</dbReference>
<dbReference type="PROSITE" id="PS50004">
    <property type="entry name" value="C2"/>
    <property type="match status" value="2"/>
</dbReference>
<keyword evidence="2" id="KW-0812">Transmembrane</keyword>
<dbReference type="InterPro" id="IPR031968">
    <property type="entry name" value="VASt"/>
</dbReference>
<evidence type="ECO:0000313" key="9">
    <source>
        <dbReference type="Proteomes" id="UP000077755"/>
    </source>
</evidence>
<feature type="region of interest" description="Disordered" evidence="5">
    <location>
        <begin position="835"/>
        <end position="861"/>
    </location>
</feature>
<feature type="domain" description="C2" evidence="6">
    <location>
        <begin position="1"/>
        <end position="102"/>
    </location>
</feature>
<dbReference type="GO" id="GO:0016020">
    <property type="term" value="C:membrane"/>
    <property type="evidence" value="ECO:0007669"/>
    <property type="project" value="UniProtKB-SubCell"/>
</dbReference>
<dbReference type="Pfam" id="PF00168">
    <property type="entry name" value="C2"/>
    <property type="match status" value="2"/>
</dbReference>
<dbReference type="KEGG" id="dcr:108227511"/>
<evidence type="ECO:0008006" key="10">
    <source>
        <dbReference type="Google" id="ProtNLM"/>
    </source>
</evidence>
<keyword evidence="3" id="KW-1133">Transmembrane helix</keyword>
<keyword evidence="4" id="KW-0472">Membrane</keyword>
<feature type="region of interest" description="Disordered" evidence="5">
    <location>
        <begin position="136"/>
        <end position="161"/>
    </location>
</feature>
<dbReference type="CDD" id="cd00030">
    <property type="entry name" value="C2"/>
    <property type="match status" value="2"/>
</dbReference>
<dbReference type="InterPro" id="IPR044511">
    <property type="entry name" value="At1g03370/At5g50170-like"/>
</dbReference>
<dbReference type="PANTHER" id="PTHR46296:SF8">
    <property type="entry name" value="OS06G0297800 PROTEIN"/>
    <property type="match status" value="1"/>
</dbReference>
<feature type="compositionally biased region" description="Polar residues" evidence="5">
    <location>
        <begin position="142"/>
        <end position="151"/>
    </location>
</feature>
<organism evidence="8 9">
    <name type="scientific">Daucus carota subsp. sativus</name>
    <name type="common">Carrot</name>
    <dbReference type="NCBI Taxonomy" id="79200"/>
    <lineage>
        <taxon>Eukaryota</taxon>
        <taxon>Viridiplantae</taxon>
        <taxon>Streptophyta</taxon>
        <taxon>Embryophyta</taxon>
        <taxon>Tracheophyta</taxon>
        <taxon>Spermatophyta</taxon>
        <taxon>Magnoliopsida</taxon>
        <taxon>eudicotyledons</taxon>
        <taxon>Gunneridae</taxon>
        <taxon>Pentapetalae</taxon>
        <taxon>asterids</taxon>
        <taxon>campanulids</taxon>
        <taxon>Apiales</taxon>
        <taxon>Apiaceae</taxon>
        <taxon>Apioideae</taxon>
        <taxon>Scandiceae</taxon>
        <taxon>Daucinae</taxon>
        <taxon>Daucus</taxon>
        <taxon>Daucus sect. Daucus</taxon>
    </lineage>
</organism>
<evidence type="ECO:0000259" key="7">
    <source>
        <dbReference type="PROSITE" id="PS51778"/>
    </source>
</evidence>